<feature type="chain" id="PRO_5046993982" description="Secreted protein" evidence="2">
    <location>
        <begin position="40"/>
        <end position="122"/>
    </location>
</feature>
<evidence type="ECO:0008006" key="5">
    <source>
        <dbReference type="Google" id="ProtNLM"/>
    </source>
</evidence>
<feature type="signal peptide" evidence="2">
    <location>
        <begin position="1"/>
        <end position="39"/>
    </location>
</feature>
<feature type="region of interest" description="Disordered" evidence="1">
    <location>
        <begin position="75"/>
        <end position="122"/>
    </location>
</feature>
<gene>
    <name evidence="3" type="ORF">HDG69_003576</name>
</gene>
<protein>
    <recommendedName>
        <fullName evidence="5">Secreted protein</fullName>
    </recommendedName>
</protein>
<comment type="caution">
    <text evidence="3">The sequence shown here is derived from an EMBL/GenBank/DDBJ whole genome shotgun (WGS) entry which is preliminary data.</text>
</comment>
<name>A0ABX2A876_9MICO</name>
<feature type="compositionally biased region" description="Acidic residues" evidence="1">
    <location>
        <begin position="77"/>
        <end position="98"/>
    </location>
</feature>
<accession>A0ABX2A876</accession>
<dbReference type="EMBL" id="JABEZU010000005">
    <property type="protein sequence ID" value="NOV98974.1"/>
    <property type="molecule type" value="Genomic_DNA"/>
</dbReference>
<keyword evidence="2" id="KW-0732">Signal</keyword>
<evidence type="ECO:0000313" key="3">
    <source>
        <dbReference type="EMBL" id="NOV98974.1"/>
    </source>
</evidence>
<dbReference type="Proteomes" id="UP000757540">
    <property type="component" value="Unassembled WGS sequence"/>
</dbReference>
<evidence type="ECO:0000256" key="2">
    <source>
        <dbReference type="SAM" id="SignalP"/>
    </source>
</evidence>
<dbReference type="RefSeq" id="WP_171785163.1">
    <property type="nucleotide sequence ID" value="NZ_BAAAML010000004.1"/>
</dbReference>
<keyword evidence="4" id="KW-1185">Reference proteome</keyword>
<sequence>MQHVMAGSRQVGEKASSRRWRPAVALAVALVFVATDASADVGEPEAADRPWVESDTVSVGDVLEDAAEAVLDLMPDVGDEDPGSPEVDDAAEEWDEPIEPPQCVQEAASPPRGVLDRCELWP</sequence>
<evidence type="ECO:0000313" key="4">
    <source>
        <dbReference type="Proteomes" id="UP000757540"/>
    </source>
</evidence>
<organism evidence="3 4">
    <name type="scientific">Isoptericola halotolerans</name>
    <dbReference type="NCBI Taxonomy" id="300560"/>
    <lineage>
        <taxon>Bacteria</taxon>
        <taxon>Bacillati</taxon>
        <taxon>Actinomycetota</taxon>
        <taxon>Actinomycetes</taxon>
        <taxon>Micrococcales</taxon>
        <taxon>Promicromonosporaceae</taxon>
        <taxon>Isoptericola</taxon>
    </lineage>
</organism>
<evidence type="ECO:0000256" key="1">
    <source>
        <dbReference type="SAM" id="MobiDB-lite"/>
    </source>
</evidence>
<proteinExistence type="predicted"/>
<reference evidence="3 4" key="1">
    <citation type="submission" date="2020-05" db="EMBL/GenBank/DDBJ databases">
        <title>Genomic Encyclopedia of Type Strains, Phase III (KMG-III): the genomes of soil and plant-associated and newly described type strains.</title>
        <authorList>
            <person name="Whitman W."/>
        </authorList>
    </citation>
    <scope>NUCLEOTIDE SEQUENCE [LARGE SCALE GENOMIC DNA]</scope>
    <source>
        <strain evidence="3 4">KCTC 19046</strain>
    </source>
</reference>